<accession>A0ABR9T866</accession>
<evidence type="ECO:0000313" key="3">
    <source>
        <dbReference type="EMBL" id="MBE8721495.1"/>
    </source>
</evidence>
<keyword evidence="1" id="KW-0812">Transmembrane</keyword>
<reference evidence="3 4" key="1">
    <citation type="submission" date="2018-02" db="EMBL/GenBank/DDBJ databases">
        <title>Sphingobacterium KA21.</title>
        <authorList>
            <person name="Vasarhelyi B.M."/>
            <person name="Deshmukh S."/>
            <person name="Balint B."/>
            <person name="Kukolya J."/>
        </authorList>
    </citation>
    <scope>NUCLEOTIDE SEQUENCE [LARGE SCALE GENOMIC DNA]</scope>
    <source>
        <strain evidence="3 4">Ka21</strain>
    </source>
</reference>
<dbReference type="InterPro" id="IPR006860">
    <property type="entry name" value="FecR"/>
</dbReference>
<name>A0ABR9T866_9SPHI</name>
<dbReference type="PANTHER" id="PTHR30273">
    <property type="entry name" value="PERIPLASMIC SIGNAL SENSOR AND SIGMA FACTOR ACTIVATOR FECR-RELATED"/>
    <property type="match status" value="1"/>
</dbReference>
<evidence type="ECO:0000313" key="4">
    <source>
        <dbReference type="Proteomes" id="UP000618319"/>
    </source>
</evidence>
<sequence length="350" mass="39726">MEDKEILILIGKLRSKTISSEELKELQHILYSSQKSRKLLELMHDAFEDATELSSSLPEYKHKDLVKDRLARQISPRSQSRHKGRTNLLYWAISVSAACIIASFIFVSSFRKNVSHDIIWEVVSTKHGERKRVSLSDGTHILLNGNTSLTYPKHLINNLRLVKLDGEAFFDVAENLEKPFLIISKDFTTQVVGTSFNIDSDIGKVVEVNTGKVNVFAMSGNEVLLLVTQNTTEQTDILGQIANKSTNNVSLINGQRAQLDINSFWSISAYQYKNWFNNELIYLNEPMSQVIKKAYRNFGDSITVHPDLAQKNITITFRDKNKSQILNTLAELSGGTLTLNHKTKIWEIKK</sequence>
<dbReference type="RefSeq" id="WP_196939450.1">
    <property type="nucleotide sequence ID" value="NZ_MU158690.1"/>
</dbReference>
<feature type="transmembrane region" description="Helical" evidence="1">
    <location>
        <begin position="88"/>
        <end position="107"/>
    </location>
</feature>
<keyword evidence="4" id="KW-1185">Reference proteome</keyword>
<dbReference type="Gene3D" id="3.55.50.30">
    <property type="match status" value="1"/>
</dbReference>
<evidence type="ECO:0000256" key="1">
    <source>
        <dbReference type="SAM" id="Phobius"/>
    </source>
</evidence>
<organism evidence="3 4">
    <name type="scientific">Sphingobacterium pedocola</name>
    <dbReference type="NCBI Taxonomy" id="2082722"/>
    <lineage>
        <taxon>Bacteria</taxon>
        <taxon>Pseudomonadati</taxon>
        <taxon>Bacteroidota</taxon>
        <taxon>Sphingobacteriia</taxon>
        <taxon>Sphingobacteriales</taxon>
        <taxon>Sphingobacteriaceae</taxon>
        <taxon>Sphingobacterium</taxon>
    </lineage>
</organism>
<protein>
    <recommendedName>
        <fullName evidence="2">FecR protein domain-containing protein</fullName>
    </recommendedName>
</protein>
<dbReference type="PIRSF" id="PIRSF018266">
    <property type="entry name" value="FecR"/>
    <property type="match status" value="1"/>
</dbReference>
<dbReference type="Proteomes" id="UP000618319">
    <property type="component" value="Unassembled WGS sequence"/>
</dbReference>
<dbReference type="PANTHER" id="PTHR30273:SF2">
    <property type="entry name" value="PROTEIN FECR"/>
    <property type="match status" value="1"/>
</dbReference>
<dbReference type="Pfam" id="PF04773">
    <property type="entry name" value="FecR"/>
    <property type="match status" value="1"/>
</dbReference>
<proteinExistence type="predicted"/>
<evidence type="ECO:0000259" key="2">
    <source>
        <dbReference type="Pfam" id="PF04773"/>
    </source>
</evidence>
<dbReference type="InterPro" id="IPR012373">
    <property type="entry name" value="Ferrdict_sens_TM"/>
</dbReference>
<dbReference type="EMBL" id="PSKQ01000021">
    <property type="protein sequence ID" value="MBE8721495.1"/>
    <property type="molecule type" value="Genomic_DNA"/>
</dbReference>
<comment type="caution">
    <text evidence="3">The sequence shown here is derived from an EMBL/GenBank/DDBJ whole genome shotgun (WGS) entry which is preliminary data.</text>
</comment>
<keyword evidence="1" id="KW-1133">Transmembrane helix</keyword>
<gene>
    <name evidence="3" type="ORF">C4F40_12255</name>
</gene>
<feature type="domain" description="FecR protein" evidence="2">
    <location>
        <begin position="122"/>
        <end position="214"/>
    </location>
</feature>
<keyword evidence="1" id="KW-0472">Membrane</keyword>
<dbReference type="Gene3D" id="2.60.120.1440">
    <property type="match status" value="1"/>
</dbReference>